<dbReference type="EMBL" id="BMAU01021248">
    <property type="protein sequence ID" value="GFY05005.1"/>
    <property type="molecule type" value="Genomic_DNA"/>
</dbReference>
<comment type="caution">
    <text evidence="1">The sequence shown here is derived from an EMBL/GenBank/DDBJ whole genome shotgun (WGS) entry which is preliminary data.</text>
</comment>
<protein>
    <submittedName>
        <fullName evidence="1">Uncharacterized protein</fullName>
    </submittedName>
</protein>
<reference evidence="1" key="1">
    <citation type="submission" date="2020-08" db="EMBL/GenBank/DDBJ databases">
        <title>Multicomponent nature underlies the extraordinary mechanical properties of spider dragline silk.</title>
        <authorList>
            <person name="Kono N."/>
            <person name="Nakamura H."/>
            <person name="Mori M."/>
            <person name="Yoshida Y."/>
            <person name="Ohtoshi R."/>
            <person name="Malay A.D."/>
            <person name="Moran D.A.P."/>
            <person name="Tomita M."/>
            <person name="Numata K."/>
            <person name="Arakawa K."/>
        </authorList>
    </citation>
    <scope>NUCLEOTIDE SEQUENCE</scope>
</reference>
<gene>
    <name evidence="1" type="ORF">TNCV_561371</name>
</gene>
<accession>A0A8X6S5I9</accession>
<dbReference type="Proteomes" id="UP000887159">
    <property type="component" value="Unassembled WGS sequence"/>
</dbReference>
<evidence type="ECO:0000313" key="1">
    <source>
        <dbReference type="EMBL" id="GFY05005.1"/>
    </source>
</evidence>
<proteinExistence type="predicted"/>
<organism evidence="1 2">
    <name type="scientific">Trichonephila clavipes</name>
    <name type="common">Golden silk orbweaver</name>
    <name type="synonym">Nephila clavipes</name>
    <dbReference type="NCBI Taxonomy" id="2585209"/>
    <lineage>
        <taxon>Eukaryota</taxon>
        <taxon>Metazoa</taxon>
        <taxon>Ecdysozoa</taxon>
        <taxon>Arthropoda</taxon>
        <taxon>Chelicerata</taxon>
        <taxon>Arachnida</taxon>
        <taxon>Araneae</taxon>
        <taxon>Araneomorphae</taxon>
        <taxon>Entelegynae</taxon>
        <taxon>Araneoidea</taxon>
        <taxon>Nephilidae</taxon>
        <taxon>Trichonephila</taxon>
    </lineage>
</organism>
<evidence type="ECO:0000313" key="2">
    <source>
        <dbReference type="Proteomes" id="UP000887159"/>
    </source>
</evidence>
<dbReference type="AlphaFoldDB" id="A0A8X6S5I9"/>
<name>A0A8X6S5I9_TRICX</name>
<keyword evidence="2" id="KW-1185">Reference proteome</keyword>
<sequence length="75" mass="8797">MHYAERNSNKVWWDNLTDLPMWPRRKAVAEFCLTTISTTVSSKIFIEFMLHRPLSAHSAIFGRTWMLTTFAAVQH</sequence>